<accession>A0A4P9WI31</accession>
<sequence length="362" mass="41307">MEFLSNLGTAGDIHRPSVFELVAQEKMRDLLRPALRYLLSVYAQRYPRYLLRLVNNHDELYAILTLAVERHYLGEWGASFPENFYGLKRVSVGKVQSRSKGPQPLTRSETWLSLFFLVGVPYLKSKLDEAYEKVSGGSGARIFGNVFAENNDASLELEPLPVRMKKHTKATFKAVYPYINGAYQAAIFLYQIGYMYGKTEFYSPWLHLAGLKIRRMSMKDYVTAAARVAALSSASRLQWARHLLAVLVRRGFDFLKYALPMSIFFFKFLEWWYSSEYHKQGGARPIPPPPDPVAPHPEGIPLPEDLTVCALCLKKRTNPTMVPSGFVFCYPCIFRHVEEHEACPVTLVKTSTEQLRKIYSAA</sequence>
<evidence type="ECO:0000313" key="21">
    <source>
        <dbReference type="Proteomes" id="UP000269721"/>
    </source>
</evidence>
<gene>
    <name evidence="20" type="ORF">BDK51DRAFT_18394</name>
</gene>
<feature type="domain" description="Pex N-terminal" evidence="19">
    <location>
        <begin position="24"/>
        <end position="275"/>
    </location>
</feature>
<evidence type="ECO:0000256" key="17">
    <source>
        <dbReference type="ARBA" id="ARBA00045862"/>
    </source>
</evidence>
<dbReference type="Pfam" id="PF04757">
    <property type="entry name" value="Pex2_Pex12"/>
    <property type="match status" value="1"/>
</dbReference>
<keyword evidence="13 18" id="KW-0472">Membrane</keyword>
<evidence type="ECO:0000256" key="15">
    <source>
        <dbReference type="ARBA" id="ARBA00029692"/>
    </source>
</evidence>
<dbReference type="EMBL" id="KZ995028">
    <property type="protein sequence ID" value="RKO91523.1"/>
    <property type="molecule type" value="Genomic_DNA"/>
</dbReference>
<organism evidence="20 21">
    <name type="scientific">Blyttiomyces helicus</name>
    <dbReference type="NCBI Taxonomy" id="388810"/>
    <lineage>
        <taxon>Eukaryota</taxon>
        <taxon>Fungi</taxon>
        <taxon>Fungi incertae sedis</taxon>
        <taxon>Chytridiomycota</taxon>
        <taxon>Chytridiomycota incertae sedis</taxon>
        <taxon>Chytridiomycetes</taxon>
        <taxon>Chytridiomycetes incertae sedis</taxon>
        <taxon>Blyttiomyces</taxon>
    </lineage>
</organism>
<dbReference type="InterPro" id="IPR006845">
    <property type="entry name" value="Pex_N"/>
</dbReference>
<evidence type="ECO:0000256" key="5">
    <source>
        <dbReference type="ARBA" id="ARBA00022448"/>
    </source>
</evidence>
<dbReference type="GO" id="GO:0016562">
    <property type="term" value="P:protein import into peroxisome matrix, receptor recycling"/>
    <property type="evidence" value="ECO:0007669"/>
    <property type="project" value="UniProtKB-ARBA"/>
</dbReference>
<keyword evidence="5" id="KW-0813">Transport</keyword>
<evidence type="ECO:0000256" key="13">
    <source>
        <dbReference type="ARBA" id="ARBA00023136"/>
    </source>
</evidence>
<reference evidence="21" key="1">
    <citation type="journal article" date="2018" name="Nat. Microbiol.">
        <title>Leveraging single-cell genomics to expand the fungal tree of life.</title>
        <authorList>
            <person name="Ahrendt S.R."/>
            <person name="Quandt C.A."/>
            <person name="Ciobanu D."/>
            <person name="Clum A."/>
            <person name="Salamov A."/>
            <person name="Andreopoulos B."/>
            <person name="Cheng J.F."/>
            <person name="Woyke T."/>
            <person name="Pelin A."/>
            <person name="Henrissat B."/>
            <person name="Reynolds N.K."/>
            <person name="Benny G.L."/>
            <person name="Smith M.E."/>
            <person name="James T.Y."/>
            <person name="Grigoriev I.V."/>
        </authorList>
    </citation>
    <scope>NUCLEOTIDE SEQUENCE [LARGE SCALE GENOMIC DNA]</scope>
</reference>
<dbReference type="PIRSF" id="PIRSF038074">
    <property type="entry name" value="Peroxisome_assembly_p12"/>
    <property type="match status" value="1"/>
</dbReference>
<keyword evidence="11" id="KW-0653">Protein transport</keyword>
<protein>
    <recommendedName>
        <fullName evidence="4 18">Peroxisome assembly protein 12</fullName>
    </recommendedName>
    <alternativeName>
        <fullName evidence="15 18">Peroxin-12</fullName>
    </alternativeName>
</protein>
<evidence type="ECO:0000256" key="2">
    <source>
        <dbReference type="ARBA" id="ARBA00004906"/>
    </source>
</evidence>
<dbReference type="GO" id="GO:0005778">
    <property type="term" value="C:peroxisomal membrane"/>
    <property type="evidence" value="ECO:0007669"/>
    <property type="project" value="UniProtKB-SubCell"/>
</dbReference>
<dbReference type="FunFam" id="3.30.40.10:FF:000357">
    <property type="entry name" value="Peroxisome biogenesis protein 12"/>
    <property type="match status" value="1"/>
</dbReference>
<comment type="subcellular location">
    <subcellularLocation>
        <location evidence="1">Peroxisome membrane</location>
        <topology evidence="1">Multi-pass membrane protein</topology>
    </subcellularLocation>
</comment>
<keyword evidence="8" id="KW-0863">Zinc-finger</keyword>
<evidence type="ECO:0000256" key="10">
    <source>
        <dbReference type="ARBA" id="ARBA00022833"/>
    </source>
</evidence>
<dbReference type="AlphaFoldDB" id="A0A4P9WI31"/>
<keyword evidence="12" id="KW-1133">Transmembrane helix</keyword>
<keyword evidence="10" id="KW-0862">Zinc</keyword>
<comment type="pathway">
    <text evidence="2">Protein modification; protein ubiquitination.</text>
</comment>
<evidence type="ECO:0000256" key="6">
    <source>
        <dbReference type="ARBA" id="ARBA00022692"/>
    </source>
</evidence>
<keyword evidence="7" id="KW-0479">Metal-binding</keyword>
<comment type="subunit">
    <text evidence="16">Component of the PEX2-PEX10-PEX12 retrotranslocation channel, composed of PEX2, PEX10 and PEX12.</text>
</comment>
<evidence type="ECO:0000256" key="16">
    <source>
        <dbReference type="ARBA" id="ARBA00034505"/>
    </source>
</evidence>
<evidence type="ECO:0000256" key="1">
    <source>
        <dbReference type="ARBA" id="ARBA00004585"/>
    </source>
</evidence>
<evidence type="ECO:0000256" key="11">
    <source>
        <dbReference type="ARBA" id="ARBA00022927"/>
    </source>
</evidence>
<evidence type="ECO:0000256" key="4">
    <source>
        <dbReference type="ARBA" id="ARBA00018980"/>
    </source>
</evidence>
<keyword evidence="21" id="KW-1185">Reference proteome</keyword>
<dbReference type="SUPFAM" id="SSF57850">
    <property type="entry name" value="RING/U-box"/>
    <property type="match status" value="1"/>
</dbReference>
<evidence type="ECO:0000259" key="19">
    <source>
        <dbReference type="Pfam" id="PF04757"/>
    </source>
</evidence>
<dbReference type="PANTHER" id="PTHR12888:SF0">
    <property type="entry name" value="PEROXISOME ASSEMBLY PROTEIN 12"/>
    <property type="match status" value="1"/>
</dbReference>
<dbReference type="InterPro" id="IPR017375">
    <property type="entry name" value="PEX12"/>
</dbReference>
<dbReference type="CDD" id="cd16451">
    <property type="entry name" value="mRING_PEX12"/>
    <property type="match status" value="1"/>
</dbReference>
<keyword evidence="9" id="KW-0833">Ubl conjugation pathway</keyword>
<evidence type="ECO:0000256" key="9">
    <source>
        <dbReference type="ARBA" id="ARBA00022786"/>
    </source>
</evidence>
<evidence type="ECO:0000313" key="20">
    <source>
        <dbReference type="EMBL" id="RKO91523.1"/>
    </source>
</evidence>
<name>A0A4P9WI31_9FUNG</name>
<dbReference type="Proteomes" id="UP000269721">
    <property type="component" value="Unassembled WGS sequence"/>
</dbReference>
<dbReference type="InterPro" id="IPR013083">
    <property type="entry name" value="Znf_RING/FYVE/PHD"/>
</dbReference>
<dbReference type="GO" id="GO:0006513">
    <property type="term" value="P:protein monoubiquitination"/>
    <property type="evidence" value="ECO:0007669"/>
    <property type="project" value="TreeGrafter"/>
</dbReference>
<comment type="similarity">
    <text evidence="3 18">Belongs to the pex2/pex10/pex12 family.</text>
</comment>
<evidence type="ECO:0000256" key="7">
    <source>
        <dbReference type="ARBA" id="ARBA00022723"/>
    </source>
</evidence>
<proteinExistence type="inferred from homology"/>
<dbReference type="GO" id="GO:1990429">
    <property type="term" value="C:peroxisomal importomer complex"/>
    <property type="evidence" value="ECO:0007669"/>
    <property type="project" value="TreeGrafter"/>
</dbReference>
<dbReference type="Gene3D" id="3.30.40.10">
    <property type="entry name" value="Zinc/RING finger domain, C3HC4 (zinc finger)"/>
    <property type="match status" value="1"/>
</dbReference>
<keyword evidence="14 18" id="KW-0576">Peroxisome</keyword>
<comment type="function">
    <text evidence="17">Component of a retrotranslocation channel required for peroxisome organization by mediating export of the PEX5 receptor from peroxisomes to the cytosol, thereby promoting PEX5 recycling. The retrotranslocation channel is composed of PEX2, PEX10 and PEX12; each subunit contributing transmembrane segments that coassemble into an open channel that specifically allows the passage of PEX5 through the peroxisomal membrane. PEX12 also regulates PEX5 recycling by activating the E3 ubiquitin-protein ligase activity of PEX10. When PEX5 recycling is compromised, PEX12 stimulates PEX10-mediated polyubiquitination of PEX5, leading to its subsequent degradation.</text>
</comment>
<dbReference type="GO" id="GO:0008270">
    <property type="term" value="F:zinc ion binding"/>
    <property type="evidence" value="ECO:0007669"/>
    <property type="project" value="UniProtKB-KW"/>
</dbReference>
<dbReference type="OrthoDB" id="107372at2759"/>
<evidence type="ECO:0000256" key="12">
    <source>
        <dbReference type="ARBA" id="ARBA00022989"/>
    </source>
</evidence>
<dbReference type="PANTHER" id="PTHR12888">
    <property type="entry name" value="PEROXISOME ASSEMBLY PROTEIN 12 PEROXIN-12"/>
    <property type="match status" value="1"/>
</dbReference>
<evidence type="ECO:0000256" key="8">
    <source>
        <dbReference type="ARBA" id="ARBA00022771"/>
    </source>
</evidence>
<dbReference type="GO" id="GO:0004842">
    <property type="term" value="F:ubiquitin-protein transferase activity"/>
    <property type="evidence" value="ECO:0007669"/>
    <property type="project" value="TreeGrafter"/>
</dbReference>
<evidence type="ECO:0000256" key="18">
    <source>
        <dbReference type="PIRNR" id="PIRNR038074"/>
    </source>
</evidence>
<keyword evidence="6" id="KW-0812">Transmembrane</keyword>
<evidence type="ECO:0000256" key="14">
    <source>
        <dbReference type="ARBA" id="ARBA00023140"/>
    </source>
</evidence>
<evidence type="ECO:0000256" key="3">
    <source>
        <dbReference type="ARBA" id="ARBA00008704"/>
    </source>
</evidence>